<sequence>MKVPETVSIGTKSNLRCYFPEDRLNFWPVEVPGSDAKNKFGTSLSRCGYGVFDTLSNYFTVCVSYAGTGPAREPYEAFLLKYPGLEKRIPQYHVASYIGVSPVSLSRLLRSELH</sequence>
<name>A0ABU0L033_9BACL</name>
<evidence type="ECO:0000313" key="2">
    <source>
        <dbReference type="Proteomes" id="UP001242811"/>
    </source>
</evidence>
<keyword evidence="2" id="KW-1185">Reference proteome</keyword>
<dbReference type="EMBL" id="JAUSWA010000018">
    <property type="protein sequence ID" value="MDQ0495019.1"/>
    <property type="molecule type" value="Genomic_DNA"/>
</dbReference>
<proteinExistence type="predicted"/>
<protein>
    <submittedName>
        <fullName evidence="1">Uncharacterized protein</fullName>
    </submittedName>
</protein>
<reference evidence="1 2" key="1">
    <citation type="submission" date="2023-07" db="EMBL/GenBank/DDBJ databases">
        <title>Genomic Encyclopedia of Type Strains, Phase IV (KMG-IV): sequencing the most valuable type-strain genomes for metagenomic binning, comparative biology and taxonomic classification.</title>
        <authorList>
            <person name="Goeker M."/>
        </authorList>
    </citation>
    <scope>NUCLEOTIDE SEQUENCE [LARGE SCALE GENOMIC DNA]</scope>
    <source>
        <strain evidence="1 2">DSM 14914</strain>
    </source>
</reference>
<dbReference type="Proteomes" id="UP001242811">
    <property type="component" value="Unassembled WGS sequence"/>
</dbReference>
<evidence type="ECO:0000313" key="1">
    <source>
        <dbReference type="EMBL" id="MDQ0495019.1"/>
    </source>
</evidence>
<accession>A0ABU0L033</accession>
<organism evidence="1 2">
    <name type="scientific">Paenibacillus brasilensis</name>
    <dbReference type="NCBI Taxonomy" id="128574"/>
    <lineage>
        <taxon>Bacteria</taxon>
        <taxon>Bacillati</taxon>
        <taxon>Bacillota</taxon>
        <taxon>Bacilli</taxon>
        <taxon>Bacillales</taxon>
        <taxon>Paenibacillaceae</taxon>
        <taxon>Paenibacillus</taxon>
    </lineage>
</organism>
<gene>
    <name evidence="1" type="ORF">QOZ95_003197</name>
</gene>
<comment type="caution">
    <text evidence="1">The sequence shown here is derived from an EMBL/GenBank/DDBJ whole genome shotgun (WGS) entry which is preliminary data.</text>
</comment>